<accession>A0A7W7SXW7</accession>
<evidence type="ECO:0000256" key="1">
    <source>
        <dbReference type="SAM" id="Phobius"/>
    </source>
</evidence>
<gene>
    <name evidence="2" type="ORF">FHR38_005398</name>
</gene>
<evidence type="ECO:0000313" key="2">
    <source>
        <dbReference type="EMBL" id="MBB4961665.1"/>
    </source>
</evidence>
<keyword evidence="1" id="KW-0472">Membrane</keyword>
<comment type="caution">
    <text evidence="2">The sequence shown here is derived from an EMBL/GenBank/DDBJ whole genome shotgun (WGS) entry which is preliminary data.</text>
</comment>
<protein>
    <recommendedName>
        <fullName evidence="4">Proteins of 100 residues with WXG</fullName>
    </recommendedName>
</protein>
<dbReference type="AlphaFoldDB" id="A0A7W7SXW7"/>
<evidence type="ECO:0008006" key="4">
    <source>
        <dbReference type="Google" id="ProtNLM"/>
    </source>
</evidence>
<name>A0A7W7SXW7_9ACTN</name>
<organism evidence="2 3">
    <name type="scientific">Micromonospora polyrhachis</name>
    <dbReference type="NCBI Taxonomy" id="1282883"/>
    <lineage>
        <taxon>Bacteria</taxon>
        <taxon>Bacillati</taxon>
        <taxon>Actinomycetota</taxon>
        <taxon>Actinomycetes</taxon>
        <taxon>Micromonosporales</taxon>
        <taxon>Micromonosporaceae</taxon>
        <taxon>Micromonospora</taxon>
    </lineage>
</organism>
<keyword evidence="1" id="KW-1133">Transmembrane helix</keyword>
<keyword evidence="1" id="KW-0812">Transmembrane</keyword>
<evidence type="ECO:0000313" key="3">
    <source>
        <dbReference type="Proteomes" id="UP000578819"/>
    </source>
</evidence>
<dbReference type="RefSeq" id="WP_184537349.1">
    <property type="nucleotide sequence ID" value="NZ_JACHJW010000001.1"/>
</dbReference>
<dbReference type="Proteomes" id="UP000578819">
    <property type="component" value="Unassembled WGS sequence"/>
</dbReference>
<dbReference type="EMBL" id="JACHJW010000001">
    <property type="protein sequence ID" value="MBB4961665.1"/>
    <property type="molecule type" value="Genomic_DNA"/>
</dbReference>
<sequence length="260" mass="27750">MTIAMAVPVVITKFDELDEQVRRLLVRLSEGIDRVIDTARRSSRLLPNAAQVDALCVRLRDFWEQVRQGIKRVLEPVGKPWTVWETGAAWAEKFAGPLSAHLGEMNELHLSADYEWDGRAAEMYAAATSRQKEALAALQGIGNDLHTSLGHVAVAICALWAAVVSGLLVAAANLALAVASAVSGIGAPAAVAFLIETLAALASGVAVGIGGFMLVAERANDAMMTLQARLHDKSALDGGQWPAAKSERYRDGASWKLAEE</sequence>
<keyword evidence="3" id="KW-1185">Reference proteome</keyword>
<proteinExistence type="predicted"/>
<feature type="transmembrane region" description="Helical" evidence="1">
    <location>
        <begin position="152"/>
        <end position="178"/>
    </location>
</feature>
<feature type="transmembrane region" description="Helical" evidence="1">
    <location>
        <begin position="190"/>
        <end position="216"/>
    </location>
</feature>
<reference evidence="2 3" key="1">
    <citation type="submission" date="2020-08" db="EMBL/GenBank/DDBJ databases">
        <title>Sequencing the genomes of 1000 actinobacteria strains.</title>
        <authorList>
            <person name="Klenk H.-P."/>
        </authorList>
    </citation>
    <scope>NUCLEOTIDE SEQUENCE [LARGE SCALE GENOMIC DNA]</scope>
    <source>
        <strain evidence="2 3">DSM 45886</strain>
    </source>
</reference>